<protein>
    <submittedName>
        <fullName evidence="1">Uncharacterized protein</fullName>
    </submittedName>
</protein>
<keyword evidence="2" id="KW-1185">Reference proteome</keyword>
<evidence type="ECO:0000313" key="2">
    <source>
        <dbReference type="Proteomes" id="UP000219336"/>
    </source>
</evidence>
<proteinExistence type="predicted"/>
<name>A0A240EJU9_9VIBR</name>
<organism evidence="1 2">
    <name type="scientific">Vibrio thalassae</name>
    <dbReference type="NCBI Taxonomy" id="1243014"/>
    <lineage>
        <taxon>Bacteria</taxon>
        <taxon>Pseudomonadati</taxon>
        <taxon>Pseudomonadota</taxon>
        <taxon>Gammaproteobacteria</taxon>
        <taxon>Vibrionales</taxon>
        <taxon>Vibrionaceae</taxon>
        <taxon>Vibrio</taxon>
    </lineage>
</organism>
<gene>
    <name evidence="1" type="ORF">VTH8203_02077</name>
</gene>
<dbReference type="AlphaFoldDB" id="A0A240EJU9"/>
<dbReference type="EMBL" id="OANU01000027">
    <property type="protein sequence ID" value="SNX48459.1"/>
    <property type="molecule type" value="Genomic_DNA"/>
</dbReference>
<accession>A0A240EJU9</accession>
<sequence length="37" mass="4159">MRLLAYNQSGKQKPDVLSGFFLLGYSLSDLPWVLITS</sequence>
<evidence type="ECO:0000313" key="1">
    <source>
        <dbReference type="EMBL" id="SNX48459.1"/>
    </source>
</evidence>
<dbReference type="Proteomes" id="UP000219336">
    <property type="component" value="Unassembled WGS sequence"/>
</dbReference>
<reference evidence="2" key="1">
    <citation type="submission" date="2016-06" db="EMBL/GenBank/DDBJ databases">
        <authorList>
            <person name="Rodrigo-Torres L."/>
            <person name="Arahal R.D."/>
            <person name="Lucena T."/>
        </authorList>
    </citation>
    <scope>NUCLEOTIDE SEQUENCE [LARGE SCALE GENOMIC DNA]</scope>
    <source>
        <strain evidence="2">CECT8203</strain>
    </source>
</reference>